<sequence length="89" mass="9354">MLITQLFPQDLTVVSRVPRPSLRTVVSAVGPTLRNHRARANYGLVSRKLTAGGEGVGRFADGSGATVGWGGGWRSRGEGPDMQSSSSTI</sequence>
<gene>
    <name evidence="2" type="ORF">PDIGIT_LOCUS1952</name>
</gene>
<reference evidence="2" key="1">
    <citation type="submission" date="2023-01" db="EMBL/GenBank/DDBJ databases">
        <authorList>
            <person name="Van Ghelder C."/>
            <person name="Rancurel C."/>
        </authorList>
    </citation>
    <scope>NUCLEOTIDE SEQUENCE</scope>
    <source>
        <strain evidence="2">CNCM I-4278</strain>
    </source>
</reference>
<evidence type="ECO:0000256" key="1">
    <source>
        <dbReference type="SAM" id="MobiDB-lite"/>
    </source>
</evidence>
<accession>A0A9W4XKZ6</accession>
<comment type="caution">
    <text evidence="2">The sequence shown here is derived from an EMBL/GenBank/DDBJ whole genome shotgun (WGS) entry which is preliminary data.</text>
</comment>
<organism evidence="2 3">
    <name type="scientific">Periconia digitata</name>
    <dbReference type="NCBI Taxonomy" id="1303443"/>
    <lineage>
        <taxon>Eukaryota</taxon>
        <taxon>Fungi</taxon>
        <taxon>Dikarya</taxon>
        <taxon>Ascomycota</taxon>
        <taxon>Pezizomycotina</taxon>
        <taxon>Dothideomycetes</taxon>
        <taxon>Pleosporomycetidae</taxon>
        <taxon>Pleosporales</taxon>
        <taxon>Massarineae</taxon>
        <taxon>Periconiaceae</taxon>
        <taxon>Periconia</taxon>
    </lineage>
</organism>
<evidence type="ECO:0000313" key="2">
    <source>
        <dbReference type="EMBL" id="CAI6276903.1"/>
    </source>
</evidence>
<evidence type="ECO:0000313" key="3">
    <source>
        <dbReference type="Proteomes" id="UP001152607"/>
    </source>
</evidence>
<keyword evidence="3" id="KW-1185">Reference proteome</keyword>
<dbReference type="AlphaFoldDB" id="A0A9W4XKZ6"/>
<proteinExistence type="predicted"/>
<protein>
    <submittedName>
        <fullName evidence="2">Uncharacterized protein</fullName>
    </submittedName>
</protein>
<feature type="region of interest" description="Disordered" evidence="1">
    <location>
        <begin position="69"/>
        <end position="89"/>
    </location>
</feature>
<dbReference type="Proteomes" id="UP001152607">
    <property type="component" value="Unassembled WGS sequence"/>
</dbReference>
<dbReference type="EMBL" id="CAOQHR010000001">
    <property type="protein sequence ID" value="CAI6276903.1"/>
    <property type="molecule type" value="Genomic_DNA"/>
</dbReference>
<name>A0A9W4XKZ6_9PLEO</name>